<dbReference type="PROSITE" id="PS00237">
    <property type="entry name" value="G_PROTEIN_RECEP_F1_1"/>
    <property type="match status" value="1"/>
</dbReference>
<dbReference type="GO" id="GO:0004930">
    <property type="term" value="F:G protein-coupled receptor activity"/>
    <property type="evidence" value="ECO:0007669"/>
    <property type="project" value="InterPro"/>
</dbReference>
<dbReference type="Gene3D" id="1.20.1070.10">
    <property type="entry name" value="Rhodopsin 7-helix transmembrane proteins"/>
    <property type="match status" value="1"/>
</dbReference>
<feature type="domain" description="G-protein coupled receptors family 1 profile" evidence="6">
    <location>
        <begin position="30"/>
        <end position="148"/>
    </location>
</feature>
<evidence type="ECO:0000313" key="8">
    <source>
        <dbReference type="Proteomes" id="UP001176961"/>
    </source>
</evidence>
<dbReference type="SUPFAM" id="SSF81321">
    <property type="entry name" value="Family A G protein-coupled receptor-like"/>
    <property type="match status" value="1"/>
</dbReference>
<feature type="transmembrane region" description="Helical" evidence="5">
    <location>
        <begin position="179"/>
        <end position="205"/>
    </location>
</feature>
<feature type="transmembrane region" description="Helical" evidence="5">
    <location>
        <begin position="230"/>
        <end position="254"/>
    </location>
</feature>
<dbReference type="Proteomes" id="UP001176961">
    <property type="component" value="Unassembled WGS sequence"/>
</dbReference>
<evidence type="ECO:0000256" key="3">
    <source>
        <dbReference type="ARBA" id="ARBA00022989"/>
    </source>
</evidence>
<gene>
    <name evidence="7" type="ORF">CYNAS_LOCUS15182</name>
</gene>
<evidence type="ECO:0000313" key="7">
    <source>
        <dbReference type="EMBL" id="CAJ0603199.1"/>
    </source>
</evidence>
<name>A0AA36M8E5_CYLNA</name>
<reference evidence="7" key="1">
    <citation type="submission" date="2023-07" db="EMBL/GenBank/DDBJ databases">
        <authorList>
            <consortium name="CYATHOMIX"/>
        </authorList>
    </citation>
    <scope>NUCLEOTIDE SEQUENCE</scope>
    <source>
        <strain evidence="7">N/A</strain>
    </source>
</reference>
<evidence type="ECO:0000256" key="5">
    <source>
        <dbReference type="SAM" id="Phobius"/>
    </source>
</evidence>
<sequence>MSGNTTMDIEGEHIIAGALSMGLAVIGLIINTIVIMALVRTPVFHNAFGFISTLHLVSNSGELLIYVFWSAPATLLQLNASITNTFIGSRVAQIYLVFWYGSIYSQLQIAINRFVAIAFPIRYNEFFTGRALTYFIGFFWIISALHALAFSSYDCALWFDSTSFMWLFRPTTCGYVLVIYMISGHATCMCGVIFFVDTITFCCIWKKTKMLRNNNGVKTDHEKLRLKKNILFFAQGCCQSIVLLLAILSFLVVAKFASSRMQIFATSSLNWELAHISYGVVPAAFNKPIRDILFKPHLLFQKKQSTATNITLSRTSHAPP</sequence>
<dbReference type="CDD" id="cd00637">
    <property type="entry name" value="7tm_classA_rhodopsin-like"/>
    <property type="match status" value="1"/>
</dbReference>
<organism evidence="7 8">
    <name type="scientific">Cylicocyclus nassatus</name>
    <name type="common">Nematode worm</name>
    <dbReference type="NCBI Taxonomy" id="53992"/>
    <lineage>
        <taxon>Eukaryota</taxon>
        <taxon>Metazoa</taxon>
        <taxon>Ecdysozoa</taxon>
        <taxon>Nematoda</taxon>
        <taxon>Chromadorea</taxon>
        <taxon>Rhabditida</taxon>
        <taxon>Rhabditina</taxon>
        <taxon>Rhabditomorpha</taxon>
        <taxon>Strongyloidea</taxon>
        <taxon>Strongylidae</taxon>
        <taxon>Cylicocyclus</taxon>
    </lineage>
</organism>
<feature type="transmembrane region" description="Helical" evidence="5">
    <location>
        <begin position="14"/>
        <end position="39"/>
    </location>
</feature>
<dbReference type="InterPro" id="IPR019430">
    <property type="entry name" value="7TM_GPCR_serpentine_rcpt_Srx"/>
</dbReference>
<evidence type="ECO:0000256" key="4">
    <source>
        <dbReference type="ARBA" id="ARBA00023136"/>
    </source>
</evidence>
<dbReference type="InterPro" id="IPR017452">
    <property type="entry name" value="GPCR_Rhodpsn_7TM"/>
</dbReference>
<proteinExistence type="predicted"/>
<feature type="transmembrane region" description="Helical" evidence="5">
    <location>
        <begin position="97"/>
        <end position="119"/>
    </location>
</feature>
<dbReference type="PANTHER" id="PTHR23017">
    <property type="entry name" value="SERPENTINE RECEPTOR, CLASS X"/>
    <property type="match status" value="1"/>
</dbReference>
<comment type="subcellular location">
    <subcellularLocation>
        <location evidence="1">Membrane</location>
    </subcellularLocation>
</comment>
<dbReference type="EMBL" id="CATQJL010000305">
    <property type="protein sequence ID" value="CAJ0603199.1"/>
    <property type="molecule type" value="Genomic_DNA"/>
</dbReference>
<dbReference type="AlphaFoldDB" id="A0AA36M8E5"/>
<dbReference type="PROSITE" id="PS50262">
    <property type="entry name" value="G_PROTEIN_RECEP_F1_2"/>
    <property type="match status" value="1"/>
</dbReference>
<dbReference type="Pfam" id="PF10328">
    <property type="entry name" value="7TM_GPCR_Srx"/>
    <property type="match status" value="1"/>
</dbReference>
<evidence type="ECO:0000256" key="1">
    <source>
        <dbReference type="ARBA" id="ARBA00004370"/>
    </source>
</evidence>
<keyword evidence="8" id="KW-1185">Reference proteome</keyword>
<comment type="caution">
    <text evidence="7">The sequence shown here is derived from an EMBL/GenBank/DDBJ whole genome shotgun (WGS) entry which is preliminary data.</text>
</comment>
<evidence type="ECO:0000259" key="6">
    <source>
        <dbReference type="PROSITE" id="PS50262"/>
    </source>
</evidence>
<accession>A0AA36M8E5</accession>
<dbReference type="GO" id="GO:0016020">
    <property type="term" value="C:membrane"/>
    <property type="evidence" value="ECO:0007669"/>
    <property type="project" value="UniProtKB-SubCell"/>
</dbReference>
<keyword evidence="2 5" id="KW-0812">Transmembrane</keyword>
<evidence type="ECO:0000256" key="2">
    <source>
        <dbReference type="ARBA" id="ARBA00022692"/>
    </source>
</evidence>
<dbReference type="PANTHER" id="PTHR23017:SF3">
    <property type="entry name" value="G-PROTEIN COUPLED RECEPTORS FAMILY 1 PROFILE DOMAIN-CONTAINING PROTEIN"/>
    <property type="match status" value="1"/>
</dbReference>
<keyword evidence="3 5" id="KW-1133">Transmembrane helix</keyword>
<keyword evidence="4 5" id="KW-0472">Membrane</keyword>
<feature type="transmembrane region" description="Helical" evidence="5">
    <location>
        <begin position="131"/>
        <end position="159"/>
    </location>
</feature>
<protein>
    <recommendedName>
        <fullName evidence="6">G-protein coupled receptors family 1 profile domain-containing protein</fullName>
    </recommendedName>
</protein>
<dbReference type="InterPro" id="IPR000276">
    <property type="entry name" value="GPCR_Rhodpsn"/>
</dbReference>